<evidence type="ECO:0000313" key="1">
    <source>
        <dbReference type="EMBL" id="NEV69133.1"/>
    </source>
</evidence>
<dbReference type="InterPro" id="IPR045589">
    <property type="entry name" value="DUF6464"/>
</dbReference>
<dbReference type="EMBL" id="JTHE02000003">
    <property type="protein sequence ID" value="NEV69133.1"/>
    <property type="molecule type" value="Genomic_DNA"/>
</dbReference>
<dbReference type="Pfam" id="PF20065">
    <property type="entry name" value="DUF6464"/>
    <property type="match status" value="1"/>
</dbReference>
<organism evidence="1">
    <name type="scientific">Lyngbya confervoides BDU141951</name>
    <dbReference type="NCBI Taxonomy" id="1574623"/>
    <lineage>
        <taxon>Bacteria</taxon>
        <taxon>Bacillati</taxon>
        <taxon>Cyanobacteriota</taxon>
        <taxon>Cyanophyceae</taxon>
        <taxon>Oscillatoriophycideae</taxon>
        <taxon>Oscillatoriales</taxon>
        <taxon>Microcoleaceae</taxon>
        <taxon>Lyngbya</taxon>
    </lineage>
</organism>
<comment type="caution">
    <text evidence="1">The sequence shown here is derived from an EMBL/GenBank/DDBJ whole genome shotgun (WGS) entry which is preliminary data.</text>
</comment>
<name>A0A0C1USK2_9CYAN</name>
<protein>
    <submittedName>
        <fullName evidence="1">Uncharacterized protein</fullName>
    </submittedName>
</protein>
<reference evidence="1" key="1">
    <citation type="submission" date="2014-11" db="EMBL/GenBank/DDBJ databases">
        <authorList>
            <person name="Malar M.C."/>
            <person name="Sen D."/>
            <person name="Tripathy S."/>
        </authorList>
    </citation>
    <scope>NUCLEOTIDE SEQUENCE</scope>
    <source>
        <strain evidence="1">BDU141951</strain>
    </source>
</reference>
<dbReference type="AlphaFoldDB" id="A0A0C1USK2"/>
<reference evidence="1" key="3">
    <citation type="submission" date="2020-02" db="EMBL/GenBank/DDBJ databases">
        <authorList>
            <person name="Sarangi A.N."/>
            <person name="Ghosh S."/>
            <person name="Mukherjee M."/>
            <person name="Tripathy S."/>
        </authorList>
    </citation>
    <scope>NUCLEOTIDE SEQUENCE</scope>
    <source>
        <strain evidence="1">BDU141951</strain>
    </source>
</reference>
<reference evidence="1" key="2">
    <citation type="journal article" date="2015" name="Genome Announc.">
        <title>Draft Genome Sequence of Filamentous Marine Cyanobacterium Lyngbya confervoides Strain BDU141951.</title>
        <authorList>
            <person name="Chandrababunaidu M.M."/>
            <person name="Sen D."/>
            <person name="Tripathy S."/>
        </authorList>
    </citation>
    <scope>NUCLEOTIDE SEQUENCE</scope>
    <source>
        <strain evidence="1">BDU141951</strain>
    </source>
</reference>
<accession>A0A0C1USK2</accession>
<sequence length="119" mass="13732">MDQTLPPTELILNAPPRSLGQVPLDWQPQPGNQLIHDGQVYTVLERRHRYQFTASRYQLHKIDLYVQLAGNAEEKSWLGDRWVLGDISCEYNARSELVRCAVNPDGPCQNCAHYQRRES</sequence>
<gene>
    <name evidence="1" type="ORF">QQ91_018695</name>
</gene>
<proteinExistence type="predicted"/>